<keyword evidence="5" id="KW-1185">Reference proteome</keyword>
<comment type="catalytic activity">
    <reaction evidence="2">
        <text>a 3'-end 2',3'-cyclophospho-ribonucleotide-RNA + H2O = a 3'-end 2'-phospho-ribonucleotide-RNA + H(+)</text>
        <dbReference type="Rhea" id="RHEA:11828"/>
        <dbReference type="Rhea" id="RHEA-COMP:10464"/>
        <dbReference type="Rhea" id="RHEA-COMP:17353"/>
        <dbReference type="ChEBI" id="CHEBI:15377"/>
        <dbReference type="ChEBI" id="CHEBI:15378"/>
        <dbReference type="ChEBI" id="CHEBI:83064"/>
        <dbReference type="ChEBI" id="CHEBI:173113"/>
        <dbReference type="EC" id="3.1.4.58"/>
    </reaction>
</comment>
<dbReference type="Proteomes" id="UP000319148">
    <property type="component" value="Unassembled WGS sequence"/>
</dbReference>
<feature type="short sequence motif" description="HXTX 1" evidence="2">
    <location>
        <begin position="52"/>
        <end position="55"/>
    </location>
</feature>
<dbReference type="EMBL" id="VFIY01000004">
    <property type="protein sequence ID" value="TPD62790.1"/>
    <property type="molecule type" value="Genomic_DNA"/>
</dbReference>
<feature type="short sequence motif" description="HXTX 2" evidence="2">
    <location>
        <begin position="139"/>
        <end position="142"/>
    </location>
</feature>
<proteinExistence type="inferred from homology"/>
<accession>A0A501PQI4</accession>
<protein>
    <recommendedName>
        <fullName evidence="2">RNA 2',3'-cyclic phosphodiesterase</fullName>
        <shortName evidence="2">RNA 2',3'-CPDase</shortName>
        <ecNumber evidence="2">3.1.4.58</ecNumber>
    </recommendedName>
</protein>
<feature type="active site" description="Proton acceptor" evidence="2">
    <location>
        <position position="139"/>
    </location>
</feature>
<dbReference type="AlphaFoldDB" id="A0A501PQI4"/>
<evidence type="ECO:0000313" key="5">
    <source>
        <dbReference type="Proteomes" id="UP000319148"/>
    </source>
</evidence>
<dbReference type="NCBIfam" id="TIGR02258">
    <property type="entry name" value="2_5_ligase"/>
    <property type="match status" value="1"/>
</dbReference>
<dbReference type="GO" id="GO:0004113">
    <property type="term" value="F:2',3'-cyclic-nucleotide 3'-phosphodiesterase activity"/>
    <property type="evidence" value="ECO:0007669"/>
    <property type="project" value="InterPro"/>
</dbReference>
<dbReference type="Pfam" id="PF02834">
    <property type="entry name" value="LigT_PEase"/>
    <property type="match status" value="1"/>
</dbReference>
<dbReference type="HAMAP" id="MF_01940">
    <property type="entry name" value="RNA_CPDase"/>
    <property type="match status" value="1"/>
</dbReference>
<dbReference type="PANTHER" id="PTHR35561">
    <property type="entry name" value="RNA 2',3'-CYCLIC PHOSPHODIESTERASE"/>
    <property type="match status" value="1"/>
</dbReference>
<gene>
    <name evidence="4" type="primary">thpR</name>
    <name evidence="4" type="ORF">FIV46_01550</name>
</gene>
<comment type="function">
    <text evidence="2">Hydrolyzes RNA 2',3'-cyclic phosphodiester to an RNA 2'-phosphomonoester.</text>
</comment>
<keyword evidence="1 2" id="KW-0378">Hydrolase</keyword>
<dbReference type="Gene3D" id="3.90.1140.10">
    <property type="entry name" value="Cyclic phosphodiesterase"/>
    <property type="match status" value="1"/>
</dbReference>
<reference evidence="5" key="1">
    <citation type="submission" date="2019-06" db="EMBL/GenBank/DDBJ databases">
        <title>The complete genome of Emcibacter congregatus ZYLT.</title>
        <authorList>
            <person name="Zhao Z."/>
        </authorList>
    </citation>
    <scope>NUCLEOTIDE SEQUENCE [LARGE SCALE GENOMIC DNA]</scope>
    <source>
        <strain evidence="5">MCCC 1A06723</strain>
    </source>
</reference>
<evidence type="ECO:0000256" key="2">
    <source>
        <dbReference type="HAMAP-Rule" id="MF_01940"/>
    </source>
</evidence>
<dbReference type="GO" id="GO:0008664">
    <property type="term" value="F:RNA 2',3'-cyclic 3'-phosphodiesterase activity"/>
    <property type="evidence" value="ECO:0007669"/>
    <property type="project" value="UniProtKB-EC"/>
</dbReference>
<dbReference type="SUPFAM" id="SSF55144">
    <property type="entry name" value="LigT-like"/>
    <property type="match status" value="1"/>
</dbReference>
<comment type="caution">
    <text evidence="4">The sequence shown here is derived from an EMBL/GenBank/DDBJ whole genome shotgun (WGS) entry which is preliminary data.</text>
</comment>
<dbReference type="OrthoDB" id="9793819at2"/>
<evidence type="ECO:0000256" key="1">
    <source>
        <dbReference type="ARBA" id="ARBA00022801"/>
    </source>
</evidence>
<evidence type="ECO:0000259" key="3">
    <source>
        <dbReference type="Pfam" id="PF02834"/>
    </source>
</evidence>
<feature type="active site" description="Proton donor" evidence="2">
    <location>
        <position position="52"/>
    </location>
</feature>
<dbReference type="RefSeq" id="WP_139938040.1">
    <property type="nucleotide sequence ID" value="NZ_JBHSYP010000022.1"/>
</dbReference>
<feature type="domain" description="Phosphoesterase HXTX" evidence="3">
    <location>
        <begin position="18"/>
        <end position="102"/>
    </location>
</feature>
<dbReference type="InterPro" id="IPR009097">
    <property type="entry name" value="Cyclic_Pdiesterase"/>
</dbReference>
<dbReference type="InterPro" id="IPR014051">
    <property type="entry name" value="Phosphoesterase_HXTX"/>
</dbReference>
<organism evidence="4 5">
    <name type="scientific">Emcibacter nanhaiensis</name>
    <dbReference type="NCBI Taxonomy" id="1505037"/>
    <lineage>
        <taxon>Bacteria</taxon>
        <taxon>Pseudomonadati</taxon>
        <taxon>Pseudomonadota</taxon>
        <taxon>Alphaproteobacteria</taxon>
        <taxon>Emcibacterales</taxon>
        <taxon>Emcibacteraceae</taxon>
        <taxon>Emcibacter</taxon>
    </lineage>
</organism>
<sequence length="195" mass="22079">MTDKENEKAYQRLFIAIRPDDDVVKSLRRVCGNLKKDKAFENVRWMRPENLHVTLAFLGRQSADDVEQIVAAMAEVSAGHTSFDMEISGLTSVRNSWHKGVIIARVLENESLMTLQRDLVEVLSGRGIEGLDNRKYMPHVTLARLKTEKISQDRLSAVGFSLRQQVTTMELYESVTLQSGAVYTMLNSVHLGRKD</sequence>
<evidence type="ECO:0000313" key="4">
    <source>
        <dbReference type="EMBL" id="TPD62790.1"/>
    </source>
</evidence>
<dbReference type="InterPro" id="IPR004175">
    <property type="entry name" value="RNA_CPDase"/>
</dbReference>
<comment type="similarity">
    <text evidence="2">Belongs to the 2H phosphoesterase superfamily. ThpR family.</text>
</comment>
<dbReference type="PANTHER" id="PTHR35561:SF1">
    <property type="entry name" value="RNA 2',3'-CYCLIC PHOSPHODIESTERASE"/>
    <property type="match status" value="1"/>
</dbReference>
<dbReference type="EC" id="3.1.4.58" evidence="2"/>
<name>A0A501PQI4_9PROT</name>